<protein>
    <submittedName>
        <fullName evidence="2">NAD(P)H-dependent FMN reductase</fullName>
    </submittedName>
</protein>
<dbReference type="InterPro" id="IPR050712">
    <property type="entry name" value="NAD(P)H-dep_reductase"/>
</dbReference>
<accession>A0A841C968</accession>
<dbReference type="Proteomes" id="UP000562464">
    <property type="component" value="Unassembled WGS sequence"/>
</dbReference>
<name>A0A841C968_9LACT</name>
<dbReference type="Pfam" id="PF03358">
    <property type="entry name" value="FMN_red"/>
    <property type="match status" value="1"/>
</dbReference>
<dbReference type="SUPFAM" id="SSF52218">
    <property type="entry name" value="Flavoproteins"/>
    <property type="match status" value="1"/>
</dbReference>
<evidence type="ECO:0000313" key="2">
    <source>
        <dbReference type="EMBL" id="MBB5888101.1"/>
    </source>
</evidence>
<gene>
    <name evidence="2" type="ORF">HNQ37_000992</name>
</gene>
<dbReference type="AlphaFoldDB" id="A0A841C968"/>
<keyword evidence="3" id="KW-1185">Reference proteome</keyword>
<dbReference type="InterPro" id="IPR005025">
    <property type="entry name" value="FMN_Rdtase-like_dom"/>
</dbReference>
<evidence type="ECO:0000313" key="3">
    <source>
        <dbReference type="Proteomes" id="UP000562464"/>
    </source>
</evidence>
<dbReference type="EMBL" id="JACHHV010000014">
    <property type="protein sequence ID" value="MBB5888101.1"/>
    <property type="molecule type" value="Genomic_DNA"/>
</dbReference>
<evidence type="ECO:0000259" key="1">
    <source>
        <dbReference type="Pfam" id="PF03358"/>
    </source>
</evidence>
<dbReference type="RefSeq" id="WP_183539836.1">
    <property type="nucleotide sequence ID" value="NZ_JACHHV010000014.1"/>
</dbReference>
<dbReference type="Gene3D" id="3.40.50.360">
    <property type="match status" value="1"/>
</dbReference>
<dbReference type="InterPro" id="IPR029039">
    <property type="entry name" value="Flavoprotein-like_sf"/>
</dbReference>
<dbReference type="GO" id="GO:0016491">
    <property type="term" value="F:oxidoreductase activity"/>
    <property type="evidence" value="ECO:0007669"/>
    <property type="project" value="InterPro"/>
</dbReference>
<reference evidence="2 3" key="1">
    <citation type="submission" date="2020-08" db="EMBL/GenBank/DDBJ databases">
        <title>Genomic Encyclopedia of Type Strains, Phase IV (KMG-IV): sequencing the most valuable type-strain genomes for metagenomic binning, comparative biology and taxonomic classification.</title>
        <authorList>
            <person name="Goeker M."/>
        </authorList>
    </citation>
    <scope>NUCLEOTIDE SEQUENCE [LARGE SCALE GENOMIC DNA]</scope>
    <source>
        <strain evidence="2 3">DSM 14925</strain>
    </source>
</reference>
<comment type="caution">
    <text evidence="2">The sequence shown here is derived from an EMBL/GenBank/DDBJ whole genome shotgun (WGS) entry which is preliminary data.</text>
</comment>
<proteinExistence type="predicted"/>
<dbReference type="PANTHER" id="PTHR30543">
    <property type="entry name" value="CHROMATE REDUCTASE"/>
    <property type="match status" value="1"/>
</dbReference>
<dbReference type="GO" id="GO:0010181">
    <property type="term" value="F:FMN binding"/>
    <property type="evidence" value="ECO:0007669"/>
    <property type="project" value="TreeGrafter"/>
</dbReference>
<feature type="domain" description="NADPH-dependent FMN reductase-like" evidence="1">
    <location>
        <begin position="1"/>
        <end position="147"/>
    </location>
</feature>
<dbReference type="PANTHER" id="PTHR30543:SF21">
    <property type="entry name" value="NAD(P)H-DEPENDENT FMN REDUCTASE LOT6"/>
    <property type="match status" value="1"/>
</dbReference>
<dbReference type="GO" id="GO:0005829">
    <property type="term" value="C:cytosol"/>
    <property type="evidence" value="ECO:0007669"/>
    <property type="project" value="TreeGrafter"/>
</dbReference>
<sequence length="250" mass="28025">MNFIALVGTNASFSYNRKLLWFMKKHFGTQANIEIQEISDIPMFIEDAVEVPKRVNDLIQIIEISDGIIFSTPEYDHSISAALKSTIEWLSWGEFHPLTNRPVMIVGASLGNMGTVFAQENLRQILSSPGLNSFVLPGNQFLLGNAAKAFDINGNLIDERTITWLEHCFTAFISYVNIIKPISNQEEKLKSSNSSDKSENKVWTIEDFSQIDADTGASVDDEVDDELEANRLNIEEELAWALDAMESADE</sequence>
<organism evidence="2 3">
    <name type="scientific">Lactovum miscens</name>
    <dbReference type="NCBI Taxonomy" id="190387"/>
    <lineage>
        <taxon>Bacteria</taxon>
        <taxon>Bacillati</taxon>
        <taxon>Bacillota</taxon>
        <taxon>Bacilli</taxon>
        <taxon>Lactobacillales</taxon>
        <taxon>Streptococcaceae</taxon>
        <taxon>Lactovum</taxon>
    </lineage>
</organism>